<evidence type="ECO:0000256" key="3">
    <source>
        <dbReference type="ARBA" id="ARBA00023002"/>
    </source>
</evidence>
<dbReference type="OrthoDB" id="5464at2759"/>
<evidence type="ECO:0000256" key="4">
    <source>
        <dbReference type="ARBA" id="ARBA00023062"/>
    </source>
</evidence>
<dbReference type="InterPro" id="IPR029041">
    <property type="entry name" value="FAD-linked_oxidoreductase-like"/>
</dbReference>
<sequence length="482" mass="53357">MRSQARKLHRLDALSLSHRTLTQTPRFVHSSARRHVSAAPVPSNSTPQLLPSASPQNSTPSRHESSFSTLSRLPMSSVLRSYLIMRMSSSPALLSLCFNVLRRMLDSKTYIMSIERNPLLAKLLKSTFYAQFCAGESPKEVQTNTTIAREALGYDAIMLEFALEVLGGGAASTAEETSREIATWKKGMLDSIGVAQEGDFVGLKWSGLGRHALHLLQNGQPPTPEMCSAITAACDAAAAKNIALLPGAEEEITNHGLESWNLEFQKKYNTPERGRAIIYTTYQCYLKSIPSRIAQHLVTAQKEGYIAGIKLVRGAYLASEPRHLVWESKEGTDACYDSCTEAILKQQWTPTFPAPPGHTSTPFPRLDVFLATHNAASIAKAQAIRIAQLATSLPDSLPRLTYAQLWGMADEISQQLVQDENQKKDTQARVAKCMTWGTTTECLNFLLRRASENKEAAMRTEDTRRAMGREIVRRLRGFLGMM</sequence>
<evidence type="ECO:0000256" key="6">
    <source>
        <dbReference type="SAM" id="MobiDB-lite"/>
    </source>
</evidence>
<feature type="region of interest" description="Disordered" evidence="6">
    <location>
        <begin position="28"/>
        <end position="68"/>
    </location>
</feature>
<dbReference type="Pfam" id="PF01619">
    <property type="entry name" value="Pro_dh"/>
    <property type="match status" value="1"/>
</dbReference>
<feature type="domain" description="Proline dehydrogenase" evidence="7">
    <location>
        <begin position="197"/>
        <end position="459"/>
    </location>
</feature>
<evidence type="ECO:0000256" key="5">
    <source>
        <dbReference type="RuleBase" id="RU364054"/>
    </source>
</evidence>
<gene>
    <name evidence="8" type="ORF">CC78DRAFT_500149</name>
</gene>
<accession>A0A9P4K3G1</accession>
<evidence type="ECO:0000313" key="8">
    <source>
        <dbReference type="EMBL" id="KAF2261406.1"/>
    </source>
</evidence>
<name>A0A9P4K3G1_9PLEO</name>
<dbReference type="Proteomes" id="UP000800093">
    <property type="component" value="Unassembled WGS sequence"/>
</dbReference>
<dbReference type="GO" id="GO:0004657">
    <property type="term" value="F:proline dehydrogenase activity"/>
    <property type="evidence" value="ECO:0007669"/>
    <property type="project" value="UniProtKB-EC"/>
</dbReference>
<dbReference type="GO" id="GO:0071949">
    <property type="term" value="F:FAD binding"/>
    <property type="evidence" value="ECO:0007669"/>
    <property type="project" value="TreeGrafter"/>
</dbReference>
<proteinExistence type="inferred from homology"/>
<dbReference type="SUPFAM" id="SSF51730">
    <property type="entry name" value="FAD-linked oxidoreductase"/>
    <property type="match status" value="1"/>
</dbReference>
<dbReference type="InterPro" id="IPR015659">
    <property type="entry name" value="Proline_oxidase"/>
</dbReference>
<dbReference type="InterPro" id="IPR002872">
    <property type="entry name" value="Proline_DH_dom"/>
</dbReference>
<keyword evidence="3 5" id="KW-0560">Oxidoreductase</keyword>
<comment type="catalytic activity">
    <reaction evidence="5">
        <text>L-proline + a quinone = (S)-1-pyrroline-5-carboxylate + a quinol + H(+)</text>
        <dbReference type="Rhea" id="RHEA:23784"/>
        <dbReference type="ChEBI" id="CHEBI:15378"/>
        <dbReference type="ChEBI" id="CHEBI:17388"/>
        <dbReference type="ChEBI" id="CHEBI:24646"/>
        <dbReference type="ChEBI" id="CHEBI:60039"/>
        <dbReference type="ChEBI" id="CHEBI:132124"/>
        <dbReference type="EC" id="1.5.5.2"/>
    </reaction>
</comment>
<comment type="caution">
    <text evidence="8">The sequence shown here is derived from an EMBL/GenBank/DDBJ whole genome shotgun (WGS) entry which is preliminary data.</text>
</comment>
<reference evidence="9" key="1">
    <citation type="journal article" date="2020" name="Stud. Mycol.">
        <title>101 Dothideomycetes genomes: A test case for predicting lifestyles and emergence of pathogens.</title>
        <authorList>
            <person name="Haridas S."/>
            <person name="Albert R."/>
            <person name="Binder M."/>
            <person name="Bloem J."/>
            <person name="LaButti K."/>
            <person name="Salamov A."/>
            <person name="Andreopoulos B."/>
            <person name="Baker S."/>
            <person name="Barry K."/>
            <person name="Bills G."/>
            <person name="Bluhm B."/>
            <person name="Cannon C."/>
            <person name="Castanera R."/>
            <person name="Culley D."/>
            <person name="Daum C."/>
            <person name="Ezra D."/>
            <person name="Gonzalez J."/>
            <person name="Henrissat B."/>
            <person name="Kuo A."/>
            <person name="Liang C."/>
            <person name="Lipzen A."/>
            <person name="Lutzoni F."/>
            <person name="Magnuson J."/>
            <person name="Mondo S."/>
            <person name="Nolan M."/>
            <person name="Ohm R."/>
            <person name="Pangilinan J."/>
            <person name="Park H.-J."/>
            <person name="Ramirez L."/>
            <person name="Alfaro M."/>
            <person name="Sun H."/>
            <person name="Tritt A."/>
            <person name="Yoshinaga Y."/>
            <person name="Zwiers L.-H."/>
            <person name="Turgeon B."/>
            <person name="Goodwin S."/>
            <person name="Spatafora J."/>
            <person name="Crous P."/>
            <person name="Grigoriev I."/>
        </authorList>
    </citation>
    <scope>NUCLEOTIDE SEQUENCE [LARGE SCALE GENOMIC DNA]</scope>
    <source>
        <strain evidence="9">CBS 304.66</strain>
    </source>
</reference>
<dbReference type="PANTHER" id="PTHR13914">
    <property type="entry name" value="PROLINE OXIDASE"/>
    <property type="match status" value="1"/>
</dbReference>
<dbReference type="GO" id="GO:0010133">
    <property type="term" value="P:L-proline catabolic process to L-glutamate"/>
    <property type="evidence" value="ECO:0007669"/>
    <property type="project" value="TreeGrafter"/>
</dbReference>
<comment type="cofactor">
    <cofactor evidence="5">
        <name>FAD</name>
        <dbReference type="ChEBI" id="CHEBI:57692"/>
    </cofactor>
</comment>
<protein>
    <recommendedName>
        <fullName evidence="2 5">Proline dehydrogenase</fullName>
        <ecNumber evidence="2 5">1.5.5.2</ecNumber>
    </recommendedName>
</protein>
<dbReference type="Gene3D" id="3.20.20.220">
    <property type="match status" value="1"/>
</dbReference>
<keyword evidence="9" id="KW-1185">Reference proteome</keyword>
<feature type="compositionally biased region" description="Polar residues" evidence="6">
    <location>
        <begin position="42"/>
        <end position="68"/>
    </location>
</feature>
<keyword evidence="5" id="KW-0274">FAD</keyword>
<dbReference type="PANTHER" id="PTHR13914:SF30">
    <property type="entry name" value="PROLINE DEHYDROGENASE"/>
    <property type="match status" value="1"/>
</dbReference>
<comment type="function">
    <text evidence="5">Converts proline to delta-1-pyrroline-5-carboxylate.</text>
</comment>
<dbReference type="AlphaFoldDB" id="A0A9P4K3G1"/>
<dbReference type="EC" id="1.5.5.2" evidence="2 5"/>
<organism evidence="8 9">
    <name type="scientific">Lojkania enalia</name>
    <dbReference type="NCBI Taxonomy" id="147567"/>
    <lineage>
        <taxon>Eukaryota</taxon>
        <taxon>Fungi</taxon>
        <taxon>Dikarya</taxon>
        <taxon>Ascomycota</taxon>
        <taxon>Pezizomycotina</taxon>
        <taxon>Dothideomycetes</taxon>
        <taxon>Pleosporomycetidae</taxon>
        <taxon>Pleosporales</taxon>
        <taxon>Pleosporales incertae sedis</taxon>
        <taxon>Lojkania</taxon>
    </lineage>
</organism>
<dbReference type="GO" id="GO:0005739">
    <property type="term" value="C:mitochondrion"/>
    <property type="evidence" value="ECO:0007669"/>
    <property type="project" value="TreeGrafter"/>
</dbReference>
<keyword evidence="4 5" id="KW-0642">Proline metabolism</keyword>
<keyword evidence="5" id="KW-0285">Flavoprotein</keyword>
<evidence type="ECO:0000259" key="7">
    <source>
        <dbReference type="Pfam" id="PF01619"/>
    </source>
</evidence>
<evidence type="ECO:0000313" key="9">
    <source>
        <dbReference type="Proteomes" id="UP000800093"/>
    </source>
</evidence>
<comment type="similarity">
    <text evidence="1 5">Belongs to the proline oxidase family.</text>
</comment>
<dbReference type="EMBL" id="ML986658">
    <property type="protein sequence ID" value="KAF2261406.1"/>
    <property type="molecule type" value="Genomic_DNA"/>
</dbReference>
<evidence type="ECO:0000256" key="1">
    <source>
        <dbReference type="ARBA" id="ARBA00005869"/>
    </source>
</evidence>
<evidence type="ECO:0000256" key="2">
    <source>
        <dbReference type="ARBA" id="ARBA00012695"/>
    </source>
</evidence>